<dbReference type="Pfam" id="PF15816">
    <property type="entry name" value="TMEM82"/>
    <property type="match status" value="1"/>
</dbReference>
<protein>
    <submittedName>
        <fullName evidence="1">Uncharacterized protein</fullName>
    </submittedName>
</protein>
<keyword evidence="2" id="KW-1185">Reference proteome</keyword>
<accession>A0A8C4RBW7</accession>
<dbReference type="Proteomes" id="UP000694388">
    <property type="component" value="Unplaced"/>
</dbReference>
<proteinExistence type="predicted"/>
<name>A0A8C4RBW7_EPTBU</name>
<evidence type="ECO:0000313" key="1">
    <source>
        <dbReference type="Ensembl" id="ENSEBUP00000027104.1"/>
    </source>
</evidence>
<sequence>MFLQNMKGTLGNTGSLSRLVSVCVGGHACECFVSVKFAMGCAMLTTLKYLYEGSIHTTLNMAISSHLASLMLLKLKQWHTHIDLLYALHSDQKYCGLCALFHNNWQNVPSFMNAVMKRILGFGTYTSVMLLNQDFTSTPNSLRFWLLLIICYGLLTMQKHGKLHSSGRNVFGMRMIALFVITLTVGNWEDILHIPLVFFGEMWYILYSNESATTCEVCLRSECQTDDV</sequence>
<dbReference type="Ensembl" id="ENSEBUT00000027680.1">
    <property type="protein sequence ID" value="ENSEBUP00000027104.1"/>
    <property type="gene ID" value="ENSEBUG00000016650.1"/>
</dbReference>
<evidence type="ECO:0000313" key="2">
    <source>
        <dbReference type="Proteomes" id="UP000694388"/>
    </source>
</evidence>
<dbReference type="InterPro" id="IPR031648">
    <property type="entry name" value="TMEM82"/>
</dbReference>
<reference evidence="1" key="1">
    <citation type="submission" date="2025-08" db="UniProtKB">
        <authorList>
            <consortium name="Ensembl"/>
        </authorList>
    </citation>
    <scope>IDENTIFICATION</scope>
</reference>
<dbReference type="PANTHER" id="PTHR35257:SF1">
    <property type="entry name" value="TRANSMEMBRANE PROTEIN 82"/>
    <property type="match status" value="1"/>
</dbReference>
<organism evidence="1 2">
    <name type="scientific">Eptatretus burgeri</name>
    <name type="common">Inshore hagfish</name>
    <dbReference type="NCBI Taxonomy" id="7764"/>
    <lineage>
        <taxon>Eukaryota</taxon>
        <taxon>Metazoa</taxon>
        <taxon>Chordata</taxon>
        <taxon>Craniata</taxon>
        <taxon>Vertebrata</taxon>
        <taxon>Cyclostomata</taxon>
        <taxon>Myxini</taxon>
        <taxon>Myxiniformes</taxon>
        <taxon>Myxinidae</taxon>
        <taxon>Eptatretinae</taxon>
        <taxon>Eptatretus</taxon>
    </lineage>
</organism>
<dbReference type="AlphaFoldDB" id="A0A8C4RBW7"/>
<dbReference type="OMA" id="HVCQLYE"/>
<reference evidence="1" key="2">
    <citation type="submission" date="2025-09" db="UniProtKB">
        <authorList>
            <consortium name="Ensembl"/>
        </authorList>
    </citation>
    <scope>IDENTIFICATION</scope>
</reference>
<dbReference type="PANTHER" id="PTHR35257">
    <property type="entry name" value="TRANSMEMBRANE PROTEIN 82"/>
    <property type="match status" value="1"/>
</dbReference>